<keyword evidence="3" id="KW-1133">Transmembrane helix</keyword>
<keyword evidence="7" id="KW-1185">Reference proteome</keyword>
<dbReference type="AlphaFoldDB" id="A0AAV2HEF5"/>
<dbReference type="GO" id="GO:0055064">
    <property type="term" value="P:chloride ion homeostasis"/>
    <property type="evidence" value="ECO:0007669"/>
    <property type="project" value="TreeGrafter"/>
</dbReference>
<dbReference type="Proteomes" id="UP001497497">
    <property type="component" value="Unassembled WGS sequence"/>
</dbReference>
<evidence type="ECO:0000256" key="1">
    <source>
        <dbReference type="ARBA" id="ARBA00004141"/>
    </source>
</evidence>
<feature type="domain" description="SLC12A transporter C-terminal" evidence="5">
    <location>
        <begin position="20"/>
        <end position="154"/>
    </location>
</feature>
<proteinExistence type="predicted"/>
<reference evidence="6 7" key="1">
    <citation type="submission" date="2024-04" db="EMBL/GenBank/DDBJ databases">
        <authorList>
            <consortium name="Genoscope - CEA"/>
            <person name="William W."/>
        </authorList>
    </citation>
    <scope>NUCLEOTIDE SEQUENCE [LARGE SCALE GENOMIC DNA]</scope>
</reference>
<dbReference type="GO" id="GO:0006884">
    <property type="term" value="P:cell volume homeostasis"/>
    <property type="evidence" value="ECO:0007669"/>
    <property type="project" value="TreeGrafter"/>
</dbReference>
<evidence type="ECO:0000313" key="7">
    <source>
        <dbReference type="Proteomes" id="UP001497497"/>
    </source>
</evidence>
<dbReference type="EMBL" id="CAXITT010000113">
    <property type="protein sequence ID" value="CAL1532292.1"/>
    <property type="molecule type" value="Genomic_DNA"/>
</dbReference>
<evidence type="ECO:0000256" key="2">
    <source>
        <dbReference type="ARBA" id="ARBA00022692"/>
    </source>
</evidence>
<accession>A0AAV2HEF5</accession>
<keyword evidence="2" id="KW-0812">Transmembrane</keyword>
<comment type="caution">
    <text evidence="6">The sequence shown here is derived from an EMBL/GenBank/DDBJ whole genome shotgun (WGS) entry which is preliminary data.</text>
</comment>
<dbReference type="InterPro" id="IPR018491">
    <property type="entry name" value="SLC12_C"/>
</dbReference>
<dbReference type="GO" id="GO:0045202">
    <property type="term" value="C:synapse"/>
    <property type="evidence" value="ECO:0007669"/>
    <property type="project" value="GOC"/>
</dbReference>
<dbReference type="PANTHER" id="PTHR11827:SF73">
    <property type="entry name" value="KAZACHOC, ISOFORM G"/>
    <property type="match status" value="1"/>
</dbReference>
<dbReference type="GO" id="GO:0055075">
    <property type="term" value="P:potassium ion homeostasis"/>
    <property type="evidence" value="ECO:0007669"/>
    <property type="project" value="TreeGrafter"/>
</dbReference>
<dbReference type="GO" id="GO:1990573">
    <property type="term" value="P:potassium ion import across plasma membrane"/>
    <property type="evidence" value="ECO:0007669"/>
    <property type="project" value="TreeGrafter"/>
</dbReference>
<dbReference type="InterPro" id="IPR004842">
    <property type="entry name" value="SLC12A_fam"/>
</dbReference>
<evidence type="ECO:0000256" key="3">
    <source>
        <dbReference type="ARBA" id="ARBA00022989"/>
    </source>
</evidence>
<evidence type="ECO:0000259" key="5">
    <source>
        <dbReference type="Pfam" id="PF03522"/>
    </source>
</evidence>
<dbReference type="GO" id="GO:0015379">
    <property type="term" value="F:potassium:chloride symporter activity"/>
    <property type="evidence" value="ECO:0007669"/>
    <property type="project" value="TreeGrafter"/>
</dbReference>
<sequence>MEMSECDMSAYVYERTLKLEERTRMLNFMSKRFRKISSLGFGKKNLMEKEVQSVFEQARAHLQEDISTPIDAYSRKTSILPSHENIRHMTTAVTLNSMMKEKSGNANLIILNLPCVPETSTGQANYMSFLEEITMGLKRMLLVRGTGSEVITVYN</sequence>
<evidence type="ECO:0000256" key="4">
    <source>
        <dbReference type="ARBA" id="ARBA00023136"/>
    </source>
</evidence>
<protein>
    <recommendedName>
        <fullName evidence="5">SLC12A transporter C-terminal domain-containing protein</fullName>
    </recommendedName>
</protein>
<name>A0AAV2HEF5_LYMST</name>
<comment type="subcellular location">
    <subcellularLocation>
        <location evidence="1">Membrane</location>
        <topology evidence="1">Multi-pass membrane protein</topology>
    </subcellularLocation>
</comment>
<dbReference type="GO" id="GO:0005886">
    <property type="term" value="C:plasma membrane"/>
    <property type="evidence" value="ECO:0007669"/>
    <property type="project" value="TreeGrafter"/>
</dbReference>
<organism evidence="6 7">
    <name type="scientific">Lymnaea stagnalis</name>
    <name type="common">Great pond snail</name>
    <name type="synonym">Helix stagnalis</name>
    <dbReference type="NCBI Taxonomy" id="6523"/>
    <lineage>
        <taxon>Eukaryota</taxon>
        <taxon>Metazoa</taxon>
        <taxon>Spiralia</taxon>
        <taxon>Lophotrochozoa</taxon>
        <taxon>Mollusca</taxon>
        <taxon>Gastropoda</taxon>
        <taxon>Heterobranchia</taxon>
        <taxon>Euthyneura</taxon>
        <taxon>Panpulmonata</taxon>
        <taxon>Hygrophila</taxon>
        <taxon>Lymnaeoidea</taxon>
        <taxon>Lymnaeidae</taxon>
        <taxon>Lymnaea</taxon>
    </lineage>
</organism>
<dbReference type="PANTHER" id="PTHR11827">
    <property type="entry name" value="SOLUTE CARRIER FAMILY 12, CATION COTRANSPORTERS"/>
    <property type="match status" value="1"/>
</dbReference>
<gene>
    <name evidence="6" type="ORF">GSLYS_00006371001</name>
</gene>
<evidence type="ECO:0000313" key="6">
    <source>
        <dbReference type="EMBL" id="CAL1532292.1"/>
    </source>
</evidence>
<dbReference type="Pfam" id="PF03522">
    <property type="entry name" value="SLC12"/>
    <property type="match status" value="1"/>
</dbReference>
<dbReference type="GO" id="GO:0007268">
    <property type="term" value="P:chemical synaptic transmission"/>
    <property type="evidence" value="ECO:0007669"/>
    <property type="project" value="TreeGrafter"/>
</dbReference>
<keyword evidence="4" id="KW-0472">Membrane</keyword>